<dbReference type="SMART" id="SM00448">
    <property type="entry name" value="REC"/>
    <property type="match status" value="1"/>
</dbReference>
<dbReference type="PANTHER" id="PTHR36304">
    <property type="entry name" value="DOMAIN GTPASE-ACTIVATING PROTEIN, PUTATIVE-RELATED-RELATED"/>
    <property type="match status" value="1"/>
</dbReference>
<comment type="caution">
    <text evidence="1">Lacks conserved residue(s) required for the propagation of feature annotation.</text>
</comment>
<comment type="caution">
    <text evidence="3">The sequence shown here is derived from an EMBL/GenBank/DDBJ whole genome shotgun (WGS) entry which is preliminary data.</text>
</comment>
<evidence type="ECO:0000259" key="2">
    <source>
        <dbReference type="PROSITE" id="PS50110"/>
    </source>
</evidence>
<dbReference type="Pfam" id="PF00072">
    <property type="entry name" value="Response_reg"/>
    <property type="match status" value="1"/>
</dbReference>
<reference evidence="3 4" key="1">
    <citation type="submission" date="2024-09" db="EMBL/GenBank/DDBJ databases">
        <title>Laminarin stimulates single cell rates of sulfate reduction while oxygen inhibits transcriptomic activity in coastal marine sediment.</title>
        <authorList>
            <person name="Lindsay M."/>
            <person name="Orcutt B."/>
            <person name="Emerson D."/>
            <person name="Stepanauskas R."/>
            <person name="D'Angelo T."/>
        </authorList>
    </citation>
    <scope>NUCLEOTIDE SEQUENCE [LARGE SCALE GENOMIC DNA]</scope>
    <source>
        <strain evidence="3">SAG AM-311-K15</strain>
    </source>
</reference>
<dbReference type="EMBL" id="JBHPBY010000349">
    <property type="protein sequence ID" value="MFC1852679.1"/>
    <property type="molecule type" value="Genomic_DNA"/>
</dbReference>
<proteinExistence type="predicted"/>
<dbReference type="CDD" id="cd00156">
    <property type="entry name" value="REC"/>
    <property type="match status" value="1"/>
</dbReference>
<accession>A0ABV6Z2K9</accession>
<name>A0ABV6Z2K9_UNCC1</name>
<dbReference type="Gene3D" id="3.40.50.2300">
    <property type="match status" value="1"/>
</dbReference>
<keyword evidence="4" id="KW-1185">Reference proteome</keyword>
<organism evidence="3 4">
    <name type="scientific">candidate division CSSED10-310 bacterium</name>
    <dbReference type="NCBI Taxonomy" id="2855610"/>
    <lineage>
        <taxon>Bacteria</taxon>
        <taxon>Bacteria division CSSED10-310</taxon>
    </lineage>
</organism>
<gene>
    <name evidence="3" type="ORF">ACFL27_20970</name>
</gene>
<dbReference type="Pfam" id="PF14332">
    <property type="entry name" value="DUF4388"/>
    <property type="match status" value="1"/>
</dbReference>
<dbReference type="InterPro" id="IPR001789">
    <property type="entry name" value="Sig_transdc_resp-reg_receiver"/>
</dbReference>
<feature type="domain" description="Response regulatory" evidence="2">
    <location>
        <begin position="5"/>
        <end position="121"/>
    </location>
</feature>
<dbReference type="PROSITE" id="PS50110">
    <property type="entry name" value="RESPONSE_REGULATORY"/>
    <property type="match status" value="1"/>
</dbReference>
<protein>
    <submittedName>
        <fullName evidence="3">DUF4388 domain-containing protein</fullName>
    </submittedName>
</protein>
<dbReference type="InterPro" id="IPR025497">
    <property type="entry name" value="PatA-like_N"/>
</dbReference>
<dbReference type="SUPFAM" id="SSF52172">
    <property type="entry name" value="CheY-like"/>
    <property type="match status" value="1"/>
</dbReference>
<dbReference type="PANTHER" id="PTHR36304:SF4">
    <property type="entry name" value="DUF4388 DOMAIN-CONTAINING PROTEIN"/>
    <property type="match status" value="1"/>
</dbReference>
<sequence>MKKFDILFVDPAQKDILAFLSALMGEWNSIKLVSSSEKALETIIDSPPDLIIAENNLPDTSGFELFKTIRTLTEYNAIPFVFLSAAISDTLRAECVNMGLVSFIEKSIAVEQFVNIIQSLLRHKEDQAAELLSSEAFSGNLLQMNFVELIQSMDMNQKTGKLILKKEDDVAVIFFEKGTIVDAEIRNLVGEKAVYRLLSWSKGTFAFYNALQSVQQRVILKPQALIMEGLRRLDEKNRILEKLPDFRSILRSCSDVKAKLKPHEAVILTQFRHNSSLGDIIQNNRWGDLETIAAVQNLMTQNLIFPYLLVDKQSGAKKVVEPEALKKMVKPPPKSAESMKEAGKKIKTSNGYFGNLEEMFDLEQNNDTNTD</sequence>
<evidence type="ECO:0000256" key="1">
    <source>
        <dbReference type="PROSITE-ProRule" id="PRU00169"/>
    </source>
</evidence>
<evidence type="ECO:0000313" key="4">
    <source>
        <dbReference type="Proteomes" id="UP001594351"/>
    </source>
</evidence>
<evidence type="ECO:0000313" key="3">
    <source>
        <dbReference type="EMBL" id="MFC1852679.1"/>
    </source>
</evidence>
<dbReference type="InterPro" id="IPR011006">
    <property type="entry name" value="CheY-like_superfamily"/>
</dbReference>
<dbReference type="Proteomes" id="UP001594351">
    <property type="component" value="Unassembled WGS sequence"/>
</dbReference>